<dbReference type="Gene3D" id="1.10.1200.10">
    <property type="entry name" value="ACP-like"/>
    <property type="match status" value="1"/>
</dbReference>
<evidence type="ECO:0000313" key="2">
    <source>
        <dbReference type="EMBL" id="AZQ61909.1"/>
    </source>
</evidence>
<evidence type="ECO:0000313" key="3">
    <source>
        <dbReference type="Proteomes" id="UP000267268"/>
    </source>
</evidence>
<dbReference type="AlphaFoldDB" id="A0A3Q9FK19"/>
<dbReference type="RefSeq" id="WP_126612895.1">
    <property type="nucleotide sequence ID" value="NZ_CP034562.1"/>
</dbReference>
<keyword evidence="3" id="KW-1185">Reference proteome</keyword>
<dbReference type="EMBL" id="CP034562">
    <property type="protein sequence ID" value="AZQ61909.1"/>
    <property type="molecule type" value="Genomic_DNA"/>
</dbReference>
<dbReference type="Proteomes" id="UP000267268">
    <property type="component" value="Chromosome 1"/>
</dbReference>
<dbReference type="OrthoDB" id="9804551at2"/>
<protein>
    <submittedName>
        <fullName evidence="2">Acyl carrier protein</fullName>
    </submittedName>
</protein>
<dbReference type="KEGG" id="fll:EI427_06550"/>
<dbReference type="Pfam" id="PF00550">
    <property type="entry name" value="PP-binding"/>
    <property type="match status" value="1"/>
</dbReference>
<name>A0A3Q9FK19_9BACT</name>
<proteinExistence type="predicted"/>
<evidence type="ECO:0000259" key="1">
    <source>
        <dbReference type="Pfam" id="PF00550"/>
    </source>
</evidence>
<reference evidence="2 3" key="1">
    <citation type="submission" date="2018-12" db="EMBL/GenBank/DDBJ databases">
        <title>Flammeovirga pectinis sp. nov., isolated from the gut of the Korean scallop, Patinopecten yessoensis.</title>
        <authorList>
            <person name="Bae J.-W."/>
            <person name="Jeong Y.-S."/>
            <person name="Kang W."/>
        </authorList>
    </citation>
    <scope>NUCLEOTIDE SEQUENCE [LARGE SCALE GENOMIC DNA]</scope>
    <source>
        <strain evidence="2 3">L12M1</strain>
    </source>
</reference>
<feature type="domain" description="Carrier" evidence="1">
    <location>
        <begin position="33"/>
        <end position="73"/>
    </location>
</feature>
<organism evidence="2 3">
    <name type="scientific">Flammeovirga pectinis</name>
    <dbReference type="NCBI Taxonomy" id="2494373"/>
    <lineage>
        <taxon>Bacteria</taxon>
        <taxon>Pseudomonadati</taxon>
        <taxon>Bacteroidota</taxon>
        <taxon>Cytophagia</taxon>
        <taxon>Cytophagales</taxon>
        <taxon>Flammeovirgaceae</taxon>
        <taxon>Flammeovirga</taxon>
    </lineage>
</organism>
<dbReference type="InterPro" id="IPR036736">
    <property type="entry name" value="ACP-like_sf"/>
</dbReference>
<dbReference type="SUPFAM" id="SSF47336">
    <property type="entry name" value="ACP-like"/>
    <property type="match status" value="1"/>
</dbReference>
<accession>A0A3Q9FK19</accession>
<dbReference type="InterPro" id="IPR009081">
    <property type="entry name" value="PP-bd_ACP"/>
</dbReference>
<sequence length="76" mass="8759">MKEQISNIINEICDDKGYAKVDVDHHDFEQLKLREDIGFDSFDLATLTVLIEDEFDIDIFEDGIVNTLGEIVQKLK</sequence>
<gene>
    <name evidence="2" type="ORF">EI427_06550</name>
</gene>